<protein>
    <recommendedName>
        <fullName evidence="2">Solute-binding protein family 3/N-terminal domain-containing protein</fullName>
    </recommendedName>
</protein>
<feature type="domain" description="Solute-binding protein family 3/N-terminal" evidence="2">
    <location>
        <begin position="12"/>
        <end position="236"/>
    </location>
</feature>
<dbReference type="PANTHER" id="PTHR35936">
    <property type="entry name" value="MEMBRANE-BOUND LYTIC MUREIN TRANSGLYCOSYLASE F"/>
    <property type="match status" value="1"/>
</dbReference>
<dbReference type="SMART" id="SM00062">
    <property type="entry name" value="PBPb"/>
    <property type="match status" value="1"/>
</dbReference>
<dbReference type="SUPFAM" id="SSF53850">
    <property type="entry name" value="Periplasmic binding protein-like II"/>
    <property type="match status" value="1"/>
</dbReference>
<evidence type="ECO:0000313" key="4">
    <source>
        <dbReference type="Proteomes" id="UP000252255"/>
    </source>
</evidence>
<keyword evidence="1" id="KW-0732">Signal</keyword>
<evidence type="ECO:0000313" key="3">
    <source>
        <dbReference type="EMBL" id="RCK43967.1"/>
    </source>
</evidence>
<dbReference type="PANTHER" id="PTHR35936:SF25">
    <property type="entry name" value="ABC TRANSPORTER SUBSTRATE-BINDING PROTEIN"/>
    <property type="match status" value="1"/>
</dbReference>
<evidence type="ECO:0000259" key="2">
    <source>
        <dbReference type="SMART" id="SM00062"/>
    </source>
</evidence>
<dbReference type="Proteomes" id="UP000252255">
    <property type="component" value="Unassembled WGS sequence"/>
</dbReference>
<dbReference type="InterPro" id="IPR001638">
    <property type="entry name" value="Solute-binding_3/MltF_N"/>
</dbReference>
<accession>A0A367WRF2</accession>
<comment type="caution">
    <text evidence="3">The sequence shown here is derived from an EMBL/GenBank/DDBJ whole genome shotgun (WGS) entry which is preliminary data.</text>
</comment>
<sequence>MAALLPVRHAHALTIYVDEANPPFMYRSDDQAEGIYPDIVRAVFARAGISVKIIAVPWRRALMHLENGDGGIAGIYKNLERQKRYAFSDPIHREGLMIYRPKTDFAGESDLDDLEGMSVGVIRGWSYGDAFDSARRAGLFSASEATGDDQNFSMLISKRIDAVIAVREAGDIWIKKLRLEDQIVRAESALFENQTFIALNRRSKDLSKIALINRAIAEMVEDGTFDSIVTNALRQAIGSAFH</sequence>
<evidence type="ECO:0000256" key="1">
    <source>
        <dbReference type="ARBA" id="ARBA00022729"/>
    </source>
</evidence>
<dbReference type="Gene3D" id="3.40.190.10">
    <property type="entry name" value="Periplasmic binding protein-like II"/>
    <property type="match status" value="2"/>
</dbReference>
<reference evidence="3 4" key="1">
    <citation type="submission" date="2014-07" db="EMBL/GenBank/DDBJ databases">
        <title>Draft genome sequence of Thalassospira profundimaris PR54-5.</title>
        <authorList>
            <person name="Lai Q."/>
            <person name="Shao Z."/>
        </authorList>
    </citation>
    <scope>NUCLEOTIDE SEQUENCE [LARGE SCALE GENOMIC DNA]</scope>
    <source>
        <strain evidence="3 4">PR54-5</strain>
    </source>
</reference>
<name>A0A367WRF2_9PROT</name>
<organism evidence="3 4">
    <name type="scientific">Thalassospira profundimaris</name>
    <dbReference type="NCBI Taxonomy" id="502049"/>
    <lineage>
        <taxon>Bacteria</taxon>
        <taxon>Pseudomonadati</taxon>
        <taxon>Pseudomonadota</taxon>
        <taxon>Alphaproteobacteria</taxon>
        <taxon>Rhodospirillales</taxon>
        <taxon>Thalassospiraceae</taxon>
        <taxon>Thalassospira</taxon>
    </lineage>
</organism>
<proteinExistence type="predicted"/>
<gene>
    <name evidence="3" type="ORF">TH30_16525</name>
</gene>
<dbReference type="AlphaFoldDB" id="A0A367WRF2"/>
<dbReference type="Pfam" id="PF00497">
    <property type="entry name" value="SBP_bac_3"/>
    <property type="match status" value="1"/>
</dbReference>
<dbReference type="EMBL" id="JPWI01000011">
    <property type="protein sequence ID" value="RCK43967.1"/>
    <property type="molecule type" value="Genomic_DNA"/>
</dbReference>